<gene>
    <name evidence="9" type="ORF">FRD01_04010</name>
</gene>
<reference evidence="9 10" key="1">
    <citation type="submission" date="2019-08" db="EMBL/GenBank/DDBJ databases">
        <authorList>
            <person name="Liang Q."/>
        </authorList>
    </citation>
    <scope>NUCLEOTIDE SEQUENCE [LARGE SCALE GENOMIC DNA]</scope>
    <source>
        <strain evidence="9 10">V1718</strain>
    </source>
</reference>
<dbReference type="OrthoDB" id="5476154at2"/>
<dbReference type="RefSeq" id="WP_146957850.1">
    <property type="nucleotide sequence ID" value="NZ_CP042467.1"/>
</dbReference>
<dbReference type="SUPFAM" id="SSF56112">
    <property type="entry name" value="Protein kinase-like (PK-like)"/>
    <property type="match status" value="1"/>
</dbReference>
<dbReference type="Gene3D" id="3.40.50.300">
    <property type="entry name" value="P-loop containing nucleotide triphosphate hydrolases"/>
    <property type="match status" value="1"/>
</dbReference>
<feature type="compositionally biased region" description="Low complexity" evidence="7">
    <location>
        <begin position="142"/>
        <end position="158"/>
    </location>
</feature>
<evidence type="ECO:0000256" key="4">
    <source>
        <dbReference type="ARBA" id="ARBA00022741"/>
    </source>
</evidence>
<dbReference type="InterPro" id="IPR050660">
    <property type="entry name" value="NEK_Ser/Thr_kinase"/>
</dbReference>
<dbReference type="SUPFAM" id="SSF52540">
    <property type="entry name" value="P-loop containing nucleoside triphosphate hydrolases"/>
    <property type="match status" value="1"/>
</dbReference>
<dbReference type="PANTHER" id="PTHR43671">
    <property type="entry name" value="SERINE/THREONINE-PROTEIN KINASE NEK"/>
    <property type="match status" value="1"/>
</dbReference>
<dbReference type="InterPro" id="IPR041664">
    <property type="entry name" value="AAA_16"/>
</dbReference>
<evidence type="ECO:0000259" key="8">
    <source>
        <dbReference type="PROSITE" id="PS50011"/>
    </source>
</evidence>
<accession>A0A5B8XLA0</accession>
<evidence type="ECO:0000256" key="6">
    <source>
        <dbReference type="ARBA" id="ARBA00022840"/>
    </source>
</evidence>
<dbReference type="Pfam" id="PF13191">
    <property type="entry name" value="AAA_16"/>
    <property type="match status" value="1"/>
</dbReference>
<dbReference type="PANTHER" id="PTHR43671:SF13">
    <property type="entry name" value="SERINE_THREONINE-PROTEIN KINASE NEK2"/>
    <property type="match status" value="1"/>
</dbReference>
<name>A0A5B8XLA0_9DELT</name>
<organism evidence="9 10">
    <name type="scientific">Microvenator marinus</name>
    <dbReference type="NCBI Taxonomy" id="2600177"/>
    <lineage>
        <taxon>Bacteria</taxon>
        <taxon>Deltaproteobacteria</taxon>
        <taxon>Bradymonadales</taxon>
        <taxon>Microvenatoraceae</taxon>
        <taxon>Microvenator</taxon>
    </lineage>
</organism>
<dbReference type="Gene3D" id="1.10.510.10">
    <property type="entry name" value="Transferase(Phosphotransferase) domain 1"/>
    <property type="match status" value="2"/>
</dbReference>
<protein>
    <recommendedName>
        <fullName evidence="2">non-specific serine/threonine protein kinase</fullName>
        <ecNumber evidence="2">2.7.11.1</ecNumber>
    </recommendedName>
</protein>
<dbReference type="EC" id="2.7.11.1" evidence="2"/>
<dbReference type="InterPro" id="IPR001245">
    <property type="entry name" value="Ser-Thr/Tyr_kinase_cat_dom"/>
</dbReference>
<proteinExistence type="inferred from homology"/>
<keyword evidence="4" id="KW-0547">Nucleotide-binding</keyword>
<feature type="region of interest" description="Disordered" evidence="7">
    <location>
        <begin position="135"/>
        <end position="158"/>
    </location>
</feature>
<sequence>MSEQDSRFHFVRRIGKGVLGEVYEVLDEVRQEHVVLKVLIRAQPKNLEEFRLEFASLARFQHPNLVQFFHLVDPRSQTNESLQSEVGQHGLAFTQEFVDGKDLISYLNSAPSLEEMTVIETRQLRSAEVPISEVFDEADSESGLPSSPVSVDSSEISGELSEGDSAEAVIESFLEEKEAPKNYDLLFLRMERVVPQVFKALEHLHRYHKPHGSLRPSNILVSRTEDGDLVKITDYGLVAGLVYCPEKGGKKVPFSISPENLPFLAPEAAQGQVTESGDLFALGCVLFEAIAGFSPHERMEWTQAALRAPPLADCVPECPAEWASLVDGLLEPNPKDRPSIARIMEVVRRNEARPVLLPPSAVPKPTTFVGRQEVLESLKEIALEVADQEEMQFVQLIGEVGSGKSTMVRALSHWLGRRGWVVVRGRFPRRELGPFGGWAPIAEALADLADQLPAAVQDAIKEHREALSHMLPAITHRDDPGEAHGRLAAISGLREILAEISKQRPLLLCLDDLQWAGWDSSALLLDLLSETEEMRCLVLGTWQEGLIPDEEHLLHTDLNLTLFSTTQIRLPGYSIEEAKQFAREVGAKIDAEAFFKTLRSPVVNPLLLRELYFEDDDLNVALDRVISQSEPNSKAEALLRQIYATRVQELGKRERAILSMLAVSPIPLEHDLLCAAAEMALSSSVVPQDGTESAIESSLELLLEERLIRRENQGFVVAQEPIRAVVEETFAQRDEARYSGKIADVLSREKSVSPAIKFEFERRAMRSAPALEQALKAAEDAEFRYAFHRSAKIWRWILEHEAEIPDYEMIRPTTELARVEHLAGRHTRAAELFHSSASDSKPAKRMDLKLEEAQAWMQAGKVERAREALDAGLRVRDGGLSATLWEKARASGLKWVRGVRFSSDSDASPDVLAYANLLHFALEWSDWVCPELIGPLEVRLTHLARVTSNATVSGIARLHNAQQEARIYKGAGFERALKMADVAREFFEKDDADGWVAQSYIYSARIYLGRNDPSNALAQLELAESAVEGVEEVEGFDHRLLLETRANAHLRSAHLEDAEHEARHLLHLHRGDMVAKALATRIMAEVALLRGHTERAARLIDILPGLVEWSEASPQIVENMRLQTKLLIAKGQPEVAVAQLQILDEKYEGSWTPTKRHRALLLIFLGQAMAANVARQKLLSESLFASSLSKLADLIGELKGLSSFIEPKYREEYRRLEVRYEMLRDRPKSALKLISAHEGRESELSALTQACVREARGLVLQKMDKTEGRSELEEAHESYRRSQCACPLVLEGWPQPKVSVSAREE</sequence>
<evidence type="ECO:0000256" key="5">
    <source>
        <dbReference type="ARBA" id="ARBA00022777"/>
    </source>
</evidence>
<dbReference type="InterPro" id="IPR027417">
    <property type="entry name" value="P-loop_NTPase"/>
</dbReference>
<dbReference type="Proteomes" id="UP000321595">
    <property type="component" value="Chromosome"/>
</dbReference>
<feature type="domain" description="Protein kinase" evidence="8">
    <location>
        <begin position="8"/>
        <end position="356"/>
    </location>
</feature>
<keyword evidence="10" id="KW-1185">Reference proteome</keyword>
<evidence type="ECO:0000256" key="2">
    <source>
        <dbReference type="ARBA" id="ARBA00012513"/>
    </source>
</evidence>
<dbReference type="PROSITE" id="PS50011">
    <property type="entry name" value="PROTEIN_KINASE_DOM"/>
    <property type="match status" value="1"/>
</dbReference>
<dbReference type="Pfam" id="PF07714">
    <property type="entry name" value="PK_Tyr_Ser-Thr"/>
    <property type="match status" value="1"/>
</dbReference>
<evidence type="ECO:0000313" key="10">
    <source>
        <dbReference type="Proteomes" id="UP000321595"/>
    </source>
</evidence>
<dbReference type="GO" id="GO:0005524">
    <property type="term" value="F:ATP binding"/>
    <property type="evidence" value="ECO:0007669"/>
    <property type="project" value="UniProtKB-KW"/>
</dbReference>
<keyword evidence="6" id="KW-0067">ATP-binding</keyword>
<keyword evidence="3" id="KW-0808">Transferase</keyword>
<evidence type="ECO:0000313" key="9">
    <source>
        <dbReference type="EMBL" id="QED26425.1"/>
    </source>
</evidence>
<comment type="similarity">
    <text evidence="1">Belongs to the protein kinase superfamily. TKL Ser/Thr protein kinase family. ROCO subfamily.</text>
</comment>
<evidence type="ECO:0000256" key="1">
    <source>
        <dbReference type="ARBA" id="ARBA00008171"/>
    </source>
</evidence>
<dbReference type="InterPro" id="IPR011009">
    <property type="entry name" value="Kinase-like_dom_sf"/>
</dbReference>
<evidence type="ECO:0000256" key="3">
    <source>
        <dbReference type="ARBA" id="ARBA00022679"/>
    </source>
</evidence>
<dbReference type="EMBL" id="CP042467">
    <property type="protein sequence ID" value="QED26425.1"/>
    <property type="molecule type" value="Genomic_DNA"/>
</dbReference>
<dbReference type="InterPro" id="IPR000719">
    <property type="entry name" value="Prot_kinase_dom"/>
</dbReference>
<dbReference type="KEGG" id="bbae:FRD01_04010"/>
<keyword evidence="5 9" id="KW-0418">Kinase</keyword>
<dbReference type="GO" id="GO:0004674">
    <property type="term" value="F:protein serine/threonine kinase activity"/>
    <property type="evidence" value="ECO:0007669"/>
    <property type="project" value="UniProtKB-EC"/>
</dbReference>
<evidence type="ECO:0000256" key="7">
    <source>
        <dbReference type="SAM" id="MobiDB-lite"/>
    </source>
</evidence>